<reference evidence="3 4" key="1">
    <citation type="submission" date="2020-01" db="EMBL/GenBank/DDBJ databases">
        <title>Investigation of new actinobacteria for the biodesulphurisation of diesel fuel.</title>
        <authorList>
            <person name="Athi Narayanan S.M."/>
        </authorList>
    </citation>
    <scope>NUCLEOTIDE SEQUENCE [LARGE SCALE GENOMIC DNA]</scope>
    <source>
        <strain evidence="3 4">213E</strain>
    </source>
</reference>
<organism evidence="3 4">
    <name type="scientific">Gordonia desulfuricans</name>
    <dbReference type="NCBI Taxonomy" id="89051"/>
    <lineage>
        <taxon>Bacteria</taxon>
        <taxon>Bacillati</taxon>
        <taxon>Actinomycetota</taxon>
        <taxon>Actinomycetes</taxon>
        <taxon>Mycobacteriales</taxon>
        <taxon>Gordoniaceae</taxon>
        <taxon>Gordonia</taxon>
    </lineage>
</organism>
<feature type="transmembrane region" description="Helical" evidence="2">
    <location>
        <begin position="92"/>
        <end position="114"/>
    </location>
</feature>
<keyword evidence="2" id="KW-1133">Transmembrane helix</keyword>
<dbReference type="AlphaFoldDB" id="A0A7K3LK91"/>
<proteinExistence type="predicted"/>
<dbReference type="Pfam" id="PF19877">
    <property type="entry name" value="DUF6350"/>
    <property type="match status" value="1"/>
</dbReference>
<feature type="transmembrane region" description="Helical" evidence="2">
    <location>
        <begin position="301"/>
        <end position="319"/>
    </location>
</feature>
<feature type="transmembrane region" description="Helical" evidence="2">
    <location>
        <begin position="326"/>
        <end position="348"/>
    </location>
</feature>
<feature type="transmembrane region" description="Helical" evidence="2">
    <location>
        <begin position="278"/>
        <end position="295"/>
    </location>
</feature>
<keyword evidence="2" id="KW-0812">Transmembrane</keyword>
<feature type="transmembrane region" description="Helical" evidence="2">
    <location>
        <begin position="160"/>
        <end position="183"/>
    </location>
</feature>
<feature type="transmembrane region" description="Helical" evidence="2">
    <location>
        <begin position="241"/>
        <end position="266"/>
    </location>
</feature>
<dbReference type="Proteomes" id="UP000466307">
    <property type="component" value="Unassembled WGS sequence"/>
</dbReference>
<protein>
    <submittedName>
        <fullName evidence="3">Uncharacterized protein</fullName>
    </submittedName>
</protein>
<keyword evidence="2" id="KW-0472">Membrane</keyword>
<dbReference type="EMBL" id="JAADZU010000007">
    <property type="protein sequence ID" value="NDK88679.1"/>
    <property type="molecule type" value="Genomic_DNA"/>
</dbReference>
<dbReference type="InterPro" id="IPR045931">
    <property type="entry name" value="DUF6350"/>
</dbReference>
<feature type="transmembrane region" description="Helical" evidence="2">
    <location>
        <begin position="360"/>
        <end position="386"/>
    </location>
</feature>
<feature type="compositionally biased region" description="Gly residues" evidence="1">
    <location>
        <begin position="398"/>
        <end position="407"/>
    </location>
</feature>
<feature type="compositionally biased region" description="Basic and acidic residues" evidence="1">
    <location>
        <begin position="501"/>
        <end position="512"/>
    </location>
</feature>
<evidence type="ECO:0000256" key="2">
    <source>
        <dbReference type="SAM" id="Phobius"/>
    </source>
</evidence>
<gene>
    <name evidence="3" type="ORF">GYA93_03635</name>
</gene>
<feature type="region of interest" description="Disordered" evidence="1">
    <location>
        <begin position="398"/>
        <end position="527"/>
    </location>
</feature>
<feature type="compositionally biased region" description="Basic and acidic residues" evidence="1">
    <location>
        <begin position="457"/>
        <end position="468"/>
    </location>
</feature>
<feature type="compositionally biased region" description="Low complexity" evidence="1">
    <location>
        <begin position="483"/>
        <end position="500"/>
    </location>
</feature>
<feature type="transmembrane region" description="Helical" evidence="2">
    <location>
        <begin position="38"/>
        <end position="60"/>
    </location>
</feature>
<feature type="compositionally biased region" description="Acidic residues" evidence="1">
    <location>
        <begin position="419"/>
        <end position="453"/>
    </location>
</feature>
<evidence type="ECO:0000256" key="1">
    <source>
        <dbReference type="SAM" id="MobiDB-lite"/>
    </source>
</evidence>
<evidence type="ECO:0000313" key="3">
    <source>
        <dbReference type="EMBL" id="NDK88679.1"/>
    </source>
</evidence>
<evidence type="ECO:0000313" key="4">
    <source>
        <dbReference type="Proteomes" id="UP000466307"/>
    </source>
</evidence>
<sequence length="527" mass="53733">MPTIRSVSAADSLATRLREARRARREHGGRPERGARELILIAFGVPLITVSVAVLIILAVQLMAGGALSAVPSAVAACWLAVHQVPITFGGVTIGVLPILPTLLVAAGTALIAGSASRTRHGTERLTVIVAAVAGPLLTTAICLAVVMDGSSVMPIQSPNALGAFGQTLLVHVVAAPIGVLLANRDLVDARLTDGDRRGIRYGVVAALALFAAGGILVLLRLLLAWTSVGEMIGDGYDFDGYLGLTVLSILYLPNLMIGAAAVLVGSEAHLGAVSVDLFAARGGAVPPLPALAILPADVVAWAPIGLAVPAVIAVGVAWRCRSTDLAVYARSLAVTAAVAATIIVVLGQLSGGRLGEVGGVGITIATAGVFTIGWIVVAGVIVALVHNVLPWLRSGRTGAGRPGRGRSGAVATSTETDAGFDEILDDDDTESTDYDDTDHDSTDTDYDDDQLDVDGFGDHEYEDHEYGDAESGDGYDTRGDYATSAADDAGGLAGDAEAGSADRIDGHHDPAGRGAGPDASRDTAAH</sequence>
<name>A0A7K3LK91_9ACTN</name>
<keyword evidence="4" id="KW-1185">Reference proteome</keyword>
<feature type="transmembrane region" description="Helical" evidence="2">
    <location>
        <begin position="204"/>
        <end position="229"/>
    </location>
</feature>
<accession>A0A7K3LK91</accession>
<dbReference type="RefSeq" id="WP_059037993.1">
    <property type="nucleotide sequence ID" value="NZ_JAADZU010000007.1"/>
</dbReference>
<feature type="transmembrane region" description="Helical" evidence="2">
    <location>
        <begin position="126"/>
        <end position="148"/>
    </location>
</feature>
<comment type="caution">
    <text evidence="3">The sequence shown here is derived from an EMBL/GenBank/DDBJ whole genome shotgun (WGS) entry which is preliminary data.</text>
</comment>